<keyword evidence="5 6" id="KW-0472">Membrane</keyword>
<feature type="transmembrane region" description="Helical" evidence="6">
    <location>
        <begin position="95"/>
        <end position="120"/>
    </location>
</feature>
<dbReference type="Gene3D" id="1.20.1250.20">
    <property type="entry name" value="MFS general substrate transporter like domains"/>
    <property type="match status" value="1"/>
</dbReference>
<sequence>MGTMANQLVYLTTIFQMKNVEAVTMMNIASGTAAMAPLLGAFLSDNYIGRYATLAFASLASLLGMVLLTLTAAITNLHPPACNQHVCQGSTPSQLFVLISAYFLLIIGAGGIRPCNLAFGIDQFDPSMDSGRRGISSFFNWYYYTFTCAVMVSSTVIVYVQSNISWAIGLGIPAVLMVFSCIAFFIGTKLYVTVKPQGSPFTGFVQVPVAAFKKRWVKISELPDKELFDPPHRSSLATKLLHTNQFKFLDKAAVVTPEDKIQSNGEAADPWRLCTVQQVELVKCFIRIIPIWFSCVLFYIPQSQHNNYTVYQAQQMDRRLGRGGFQIPAGSFVVFNMLTLTVWIPIYDRLIVPQLKKIRKHEEGITVLQRMGVGIAISILGMVVSALVEQRRRCIALHKPQLEFALTGGTISSMSSFWLLPQLILFGLCEAFNMIGQTEFFYHQFPDNMKSVGMAVFFLGQAVSNYASGILVMTVHKATGRNGSRNWLAQDLNKGRLDLFYLTVSGLGMFNLVYFIICAKYYQSNSTANGANPRLVPK</sequence>
<keyword evidence="3 6" id="KW-0812">Transmembrane</keyword>
<feature type="transmembrane region" description="Helical" evidence="6">
    <location>
        <begin position="325"/>
        <end position="347"/>
    </location>
</feature>
<dbReference type="Proteomes" id="UP001140206">
    <property type="component" value="Chromosome 3"/>
</dbReference>
<evidence type="ECO:0000313" key="7">
    <source>
        <dbReference type="EMBL" id="KAJ4782795.1"/>
    </source>
</evidence>
<protein>
    <submittedName>
        <fullName evidence="7">Major facilitator superfamily protein</fullName>
    </submittedName>
</protein>
<dbReference type="EMBL" id="JAMFTS010000003">
    <property type="protein sequence ID" value="KAJ4782795.1"/>
    <property type="molecule type" value="Genomic_DNA"/>
</dbReference>
<feature type="transmembrane region" description="Helical" evidence="6">
    <location>
        <begin position="20"/>
        <end position="42"/>
    </location>
</feature>
<dbReference type="GO" id="GO:0022857">
    <property type="term" value="F:transmembrane transporter activity"/>
    <property type="evidence" value="ECO:0007669"/>
    <property type="project" value="InterPro"/>
</dbReference>
<feature type="transmembrane region" description="Helical" evidence="6">
    <location>
        <begin position="54"/>
        <end position="75"/>
    </location>
</feature>
<organism evidence="7 8">
    <name type="scientific">Rhynchospora pubera</name>
    <dbReference type="NCBI Taxonomy" id="906938"/>
    <lineage>
        <taxon>Eukaryota</taxon>
        <taxon>Viridiplantae</taxon>
        <taxon>Streptophyta</taxon>
        <taxon>Embryophyta</taxon>
        <taxon>Tracheophyta</taxon>
        <taxon>Spermatophyta</taxon>
        <taxon>Magnoliopsida</taxon>
        <taxon>Liliopsida</taxon>
        <taxon>Poales</taxon>
        <taxon>Cyperaceae</taxon>
        <taxon>Cyperoideae</taxon>
        <taxon>Rhynchosporeae</taxon>
        <taxon>Rhynchospora</taxon>
    </lineage>
</organism>
<evidence type="ECO:0000256" key="3">
    <source>
        <dbReference type="ARBA" id="ARBA00022692"/>
    </source>
</evidence>
<dbReference type="InterPro" id="IPR000109">
    <property type="entry name" value="POT_fam"/>
</dbReference>
<feature type="transmembrane region" description="Helical" evidence="6">
    <location>
        <begin position="367"/>
        <end position="388"/>
    </location>
</feature>
<evidence type="ECO:0000256" key="5">
    <source>
        <dbReference type="ARBA" id="ARBA00023136"/>
    </source>
</evidence>
<dbReference type="AlphaFoldDB" id="A0AAV8EN43"/>
<evidence type="ECO:0000256" key="1">
    <source>
        <dbReference type="ARBA" id="ARBA00004141"/>
    </source>
</evidence>
<comment type="subcellular location">
    <subcellularLocation>
        <location evidence="1">Membrane</location>
        <topology evidence="1">Multi-pass membrane protein</topology>
    </subcellularLocation>
</comment>
<comment type="caution">
    <text evidence="7">The sequence shown here is derived from an EMBL/GenBank/DDBJ whole genome shotgun (WGS) entry which is preliminary data.</text>
</comment>
<dbReference type="Pfam" id="PF00854">
    <property type="entry name" value="PTR2"/>
    <property type="match status" value="1"/>
</dbReference>
<proteinExistence type="inferred from homology"/>
<keyword evidence="4 6" id="KW-1133">Transmembrane helix</keyword>
<gene>
    <name evidence="7" type="ORF">LUZ62_067052</name>
</gene>
<dbReference type="GO" id="GO:0016020">
    <property type="term" value="C:membrane"/>
    <property type="evidence" value="ECO:0007669"/>
    <property type="project" value="UniProtKB-SubCell"/>
</dbReference>
<reference evidence="7" key="1">
    <citation type="submission" date="2022-08" db="EMBL/GenBank/DDBJ databases">
        <authorList>
            <person name="Marques A."/>
        </authorList>
    </citation>
    <scope>NUCLEOTIDE SEQUENCE</scope>
    <source>
        <strain evidence="7">RhyPub2mFocal</strain>
        <tissue evidence="7">Leaves</tissue>
    </source>
</reference>
<dbReference type="SUPFAM" id="SSF103473">
    <property type="entry name" value="MFS general substrate transporter"/>
    <property type="match status" value="1"/>
</dbReference>
<evidence type="ECO:0000313" key="8">
    <source>
        <dbReference type="Proteomes" id="UP001140206"/>
    </source>
</evidence>
<evidence type="ECO:0000256" key="2">
    <source>
        <dbReference type="ARBA" id="ARBA00005982"/>
    </source>
</evidence>
<dbReference type="CDD" id="cd17416">
    <property type="entry name" value="MFS_NPF1_2"/>
    <property type="match status" value="1"/>
</dbReference>
<name>A0AAV8EN43_9POAL</name>
<evidence type="ECO:0000256" key="6">
    <source>
        <dbReference type="SAM" id="Phobius"/>
    </source>
</evidence>
<dbReference type="PANTHER" id="PTHR11654">
    <property type="entry name" value="OLIGOPEPTIDE TRANSPORTER-RELATED"/>
    <property type="match status" value="1"/>
</dbReference>
<keyword evidence="8" id="KW-1185">Reference proteome</keyword>
<accession>A0AAV8EN43</accession>
<feature type="transmembrane region" description="Helical" evidence="6">
    <location>
        <begin position="455"/>
        <end position="476"/>
    </location>
</feature>
<evidence type="ECO:0000256" key="4">
    <source>
        <dbReference type="ARBA" id="ARBA00022989"/>
    </source>
</evidence>
<dbReference type="InterPro" id="IPR036259">
    <property type="entry name" value="MFS_trans_sf"/>
</dbReference>
<feature type="transmembrane region" description="Helical" evidence="6">
    <location>
        <begin position="166"/>
        <end position="186"/>
    </location>
</feature>
<feature type="transmembrane region" description="Helical" evidence="6">
    <location>
        <begin position="141"/>
        <end position="160"/>
    </location>
</feature>
<comment type="similarity">
    <text evidence="2">Belongs to the major facilitator superfamily. Proton-dependent oligopeptide transporter (POT/PTR) (TC 2.A.17) family.</text>
</comment>
<feature type="transmembrane region" description="Helical" evidence="6">
    <location>
        <begin position="497"/>
        <end position="517"/>
    </location>
</feature>